<evidence type="ECO:0000313" key="2">
    <source>
        <dbReference type="EMBL" id="KAK3201916.1"/>
    </source>
</evidence>
<accession>A0AAN6LTJ9</accession>
<feature type="region of interest" description="Disordered" evidence="1">
    <location>
        <begin position="373"/>
        <end position="511"/>
    </location>
</feature>
<evidence type="ECO:0000256" key="1">
    <source>
        <dbReference type="SAM" id="MobiDB-lite"/>
    </source>
</evidence>
<dbReference type="AlphaFoldDB" id="A0AAN6LTJ9"/>
<feature type="compositionally biased region" description="Basic and acidic residues" evidence="1">
    <location>
        <begin position="764"/>
        <end position="792"/>
    </location>
</feature>
<feature type="compositionally biased region" description="Low complexity" evidence="1">
    <location>
        <begin position="373"/>
        <end position="384"/>
    </location>
</feature>
<dbReference type="Proteomes" id="UP001280581">
    <property type="component" value="Unassembled WGS sequence"/>
</dbReference>
<keyword evidence="3" id="KW-1185">Reference proteome</keyword>
<feature type="compositionally biased region" description="Low complexity" evidence="1">
    <location>
        <begin position="626"/>
        <end position="635"/>
    </location>
</feature>
<proteinExistence type="predicted"/>
<feature type="compositionally biased region" description="Basic residues" evidence="1">
    <location>
        <begin position="753"/>
        <end position="763"/>
    </location>
</feature>
<feature type="region of interest" description="Disordered" evidence="1">
    <location>
        <begin position="1"/>
        <end position="86"/>
    </location>
</feature>
<dbReference type="PANTHER" id="PTHR38887">
    <property type="entry name" value="CHROMOSOME 21, WHOLE GENOME SHOTGUN SEQUENCE"/>
    <property type="match status" value="1"/>
</dbReference>
<evidence type="ECO:0000313" key="3">
    <source>
        <dbReference type="Proteomes" id="UP001280581"/>
    </source>
</evidence>
<dbReference type="PANTHER" id="PTHR38887:SF1">
    <property type="entry name" value="RAS MODIFICATION PROTEIN ERF4"/>
    <property type="match status" value="1"/>
</dbReference>
<name>A0AAN6LTJ9_9PLEO</name>
<feature type="region of interest" description="Disordered" evidence="1">
    <location>
        <begin position="536"/>
        <end position="664"/>
    </location>
</feature>
<feature type="compositionally biased region" description="Basic and acidic residues" evidence="1">
    <location>
        <begin position="593"/>
        <end position="622"/>
    </location>
</feature>
<feature type="compositionally biased region" description="Basic and acidic residues" evidence="1">
    <location>
        <begin position="727"/>
        <end position="752"/>
    </location>
</feature>
<feature type="compositionally biased region" description="Polar residues" evidence="1">
    <location>
        <begin position="651"/>
        <end position="661"/>
    </location>
</feature>
<dbReference type="EMBL" id="WVTA01000015">
    <property type="protein sequence ID" value="KAK3201916.1"/>
    <property type="molecule type" value="Genomic_DNA"/>
</dbReference>
<feature type="compositionally biased region" description="Acidic residues" evidence="1">
    <location>
        <begin position="636"/>
        <end position="649"/>
    </location>
</feature>
<sequence length="809" mass="88630">MASNPPTDPPTNPPPAPSATYDPPFTPRSSSFPDNIDSDEEDIFDPTPVHSPAGPHYHDLPPSYDEAQQQALQDARNVPPPHYDIPADAEVHAHRATAHELSQQRNRTVPVQHLQNSNIVPVGRITSAIPNPTTIPQVDQASRLLNTALQFTKHEPDADAEYAPHLTRPVAIPQNVSHFDPKGKARAHREEKKGNRKGRTESHVPGASSATPTVTPTVAKEERSVQFLRVYAKALHAHSIRPAEFLDFIDGLNALCIATGCTPTDLTNNSLEDSNQDTEIVRSYLSATNEAFFAPRGLRVTLQSFTSLLDAAKIPMERGQRAGAIASVEDPQSTPLKRAQALHPWIEPLEANSSEPSVSAIALKGMAEQYKNTPASTLTTNTTNDSAPIIENEKTRLEREYAERDRAAAENDDPPHSIPGEYPADDEPSRPPSEGWRGRGARGQGGPWANFGPRFTPFGSPGHGPHGPPGFTPFGPPGHGPHGPPVPGAWGQWGSQRQGRPNSNNNGWEAIGESIGKWGEEFGRRMEAWGDQFAKEAEEWGNDLGNRASGASTSRCTGRPAAGPSGQRATGMFSPPEAHPTAGLGVTGQQETGVHHESHPPSHVAIELEKHTSKKAEHRANDDDASSISSSSSSDSDSDSDSDTDDEDFTNQHSRASSTFNERIRDINATADAARAKGKKAPDVIERERALAIEKAAKDKATFEEKIEQKRTKRTLMREFRTRRRDLKREGRQARRDLKRQGLGKKTKEWKNVKKSQRDKKKALRMEKNDVRRQFKEARKTERSEGKGKSSVESEDTAGESVWIVMSNL</sequence>
<gene>
    <name evidence="2" type="ORF">GRF29_164g1034844</name>
</gene>
<dbReference type="InterPro" id="IPR053221">
    <property type="entry name" value="Burnettramic_acid_biosynth"/>
</dbReference>
<feature type="compositionally biased region" description="Basic and acidic residues" evidence="1">
    <location>
        <begin position="179"/>
        <end position="202"/>
    </location>
</feature>
<comment type="caution">
    <text evidence="2">The sequence shown here is derived from an EMBL/GenBank/DDBJ whole genome shotgun (WGS) entry which is preliminary data.</text>
</comment>
<feature type="compositionally biased region" description="Pro residues" evidence="1">
    <location>
        <begin position="1"/>
        <end position="17"/>
    </location>
</feature>
<feature type="compositionally biased region" description="Basic and acidic residues" evidence="1">
    <location>
        <begin position="391"/>
        <end position="415"/>
    </location>
</feature>
<organism evidence="2 3">
    <name type="scientific">Pseudopithomyces chartarum</name>
    <dbReference type="NCBI Taxonomy" id="1892770"/>
    <lineage>
        <taxon>Eukaryota</taxon>
        <taxon>Fungi</taxon>
        <taxon>Dikarya</taxon>
        <taxon>Ascomycota</taxon>
        <taxon>Pezizomycotina</taxon>
        <taxon>Dothideomycetes</taxon>
        <taxon>Pleosporomycetidae</taxon>
        <taxon>Pleosporales</taxon>
        <taxon>Massarineae</taxon>
        <taxon>Didymosphaeriaceae</taxon>
        <taxon>Pseudopithomyces</taxon>
    </lineage>
</organism>
<feature type="region of interest" description="Disordered" evidence="1">
    <location>
        <begin position="175"/>
        <end position="216"/>
    </location>
</feature>
<feature type="compositionally biased region" description="Pro residues" evidence="1">
    <location>
        <begin position="466"/>
        <end position="487"/>
    </location>
</feature>
<reference evidence="2 3" key="1">
    <citation type="submission" date="2021-02" db="EMBL/GenBank/DDBJ databases">
        <title>Genome assembly of Pseudopithomyces chartarum.</title>
        <authorList>
            <person name="Jauregui R."/>
            <person name="Singh J."/>
            <person name="Voisey C."/>
        </authorList>
    </citation>
    <scope>NUCLEOTIDE SEQUENCE [LARGE SCALE GENOMIC DNA]</scope>
    <source>
        <strain evidence="2 3">AGR01</strain>
    </source>
</reference>
<protein>
    <submittedName>
        <fullName evidence="2">Uncharacterized protein</fullName>
    </submittedName>
</protein>
<feature type="region of interest" description="Disordered" evidence="1">
    <location>
        <begin position="714"/>
        <end position="800"/>
    </location>
</feature>
<feature type="compositionally biased region" description="Polar residues" evidence="1">
    <location>
        <begin position="493"/>
        <end position="507"/>
    </location>
</feature>